<dbReference type="GO" id="GO:0004497">
    <property type="term" value="F:monooxygenase activity"/>
    <property type="evidence" value="ECO:0000318"/>
    <property type="project" value="GO_Central"/>
</dbReference>
<dbReference type="GO" id="GO:0004499">
    <property type="term" value="F:N,N-dimethylaniline monooxygenase activity"/>
    <property type="evidence" value="ECO:0007669"/>
    <property type="project" value="InterPro"/>
</dbReference>
<dbReference type="Gramene" id="TraesNOR7D03G04331150.1">
    <property type="protein sequence ID" value="TraesNOR7D03G04331150.1"/>
    <property type="gene ID" value="TraesNOR7D03G04331150"/>
</dbReference>
<dbReference type="Gene3D" id="3.30.200.20">
    <property type="entry name" value="Phosphorylase Kinase, domain 1"/>
    <property type="match status" value="1"/>
</dbReference>
<dbReference type="GO" id="GO:0050660">
    <property type="term" value="F:flavin adenine dinucleotide binding"/>
    <property type="evidence" value="ECO:0000318"/>
    <property type="project" value="GO_Central"/>
</dbReference>
<dbReference type="Gramene" id="TraesPARA_EIv1.0_2511730.1">
    <property type="protein sequence ID" value="TraesPARA_EIv1.0_2511730.1.CDS"/>
    <property type="gene ID" value="TraesPARA_EIv1.0_2511730"/>
</dbReference>
<keyword evidence="10" id="KW-1133">Transmembrane helix</keyword>
<dbReference type="Gene3D" id="3.50.50.60">
    <property type="entry name" value="FAD/NAD(P)-binding domain"/>
    <property type="match status" value="1"/>
</dbReference>
<feature type="region of interest" description="Disordered" evidence="9">
    <location>
        <begin position="1"/>
        <end position="28"/>
    </location>
</feature>
<dbReference type="RefSeq" id="XP_044438694.1">
    <property type="nucleotide sequence ID" value="XM_044582759.1"/>
</dbReference>
<keyword evidence="6 8" id="KW-0067">ATP-binding</keyword>
<dbReference type="EnsemblPlants" id="TraesCS7D02G038500.1">
    <property type="protein sequence ID" value="TraesCS7D02G038500.1"/>
    <property type="gene ID" value="TraesCS7D02G038500"/>
</dbReference>
<dbReference type="PANTHER" id="PTHR45707:SF46">
    <property type="entry name" value="PROTEIN KINASE DOMAIN-CONTAINING PROTEIN"/>
    <property type="match status" value="1"/>
</dbReference>
<dbReference type="InterPro" id="IPR036188">
    <property type="entry name" value="FAD/NAD-bd_sf"/>
</dbReference>
<dbReference type="SUPFAM" id="SSF51905">
    <property type="entry name" value="FAD/NAD(P)-binding domain"/>
    <property type="match status" value="2"/>
</dbReference>
<dbReference type="GO" id="GO:0005524">
    <property type="term" value="F:ATP binding"/>
    <property type="evidence" value="ECO:0007669"/>
    <property type="project" value="UniProtKB-UniRule"/>
</dbReference>
<evidence type="ECO:0000313" key="12">
    <source>
        <dbReference type="EnsemblPlants" id="TraesCS7D02G038500.1"/>
    </source>
</evidence>
<dbReference type="PRINTS" id="PR00368">
    <property type="entry name" value="FADPNR"/>
</dbReference>
<dbReference type="OrthoDB" id="74360at2759"/>
<dbReference type="Pfam" id="PF00069">
    <property type="entry name" value="Pkinase"/>
    <property type="match status" value="1"/>
</dbReference>
<dbReference type="Gramene" id="TraesRN7D0100087800.1">
    <property type="protein sequence ID" value="TraesRN7D0100087800.1"/>
    <property type="gene ID" value="TraesRN7D0100087800"/>
</dbReference>
<dbReference type="PROSITE" id="PS00107">
    <property type="entry name" value="PROTEIN_KINASE_ATP"/>
    <property type="match status" value="1"/>
</dbReference>
<dbReference type="Gramene" id="TraesROB_scaffold_086636_01G000100.1">
    <property type="protein sequence ID" value="TraesROB_scaffold_086636_01G000100.1"/>
    <property type="gene ID" value="TraesROB_scaffold_086636_01G000100"/>
</dbReference>
<dbReference type="PANTHER" id="PTHR45707">
    <property type="entry name" value="C2 CALCIUM/LIPID-BINDING PLANT PHOSPHORIBOSYLTRANSFERASE FAMILY PROTEIN"/>
    <property type="match status" value="1"/>
</dbReference>
<dbReference type="InterPro" id="IPR008271">
    <property type="entry name" value="Ser/Thr_kinase_AS"/>
</dbReference>
<dbReference type="Gramene" id="TraesSTA7D03G04276210.1">
    <property type="protein sequence ID" value="TraesSTA7D03G04276210.1"/>
    <property type="gene ID" value="TraesSTA7D03G04276210"/>
</dbReference>
<organism evidence="12">
    <name type="scientific">Triticum aestivum</name>
    <name type="common">Wheat</name>
    <dbReference type="NCBI Taxonomy" id="4565"/>
    <lineage>
        <taxon>Eukaryota</taxon>
        <taxon>Viridiplantae</taxon>
        <taxon>Streptophyta</taxon>
        <taxon>Embryophyta</taxon>
        <taxon>Tracheophyta</taxon>
        <taxon>Spermatophyta</taxon>
        <taxon>Magnoliopsida</taxon>
        <taxon>Liliopsida</taxon>
        <taxon>Poales</taxon>
        <taxon>Poaceae</taxon>
        <taxon>BOP clade</taxon>
        <taxon>Pooideae</taxon>
        <taxon>Triticodae</taxon>
        <taxon>Triticeae</taxon>
        <taxon>Triticinae</taxon>
        <taxon>Triticum</taxon>
    </lineage>
</organism>
<feature type="domain" description="Protein kinase" evidence="11">
    <location>
        <begin position="61"/>
        <end position="347"/>
    </location>
</feature>
<evidence type="ECO:0000256" key="7">
    <source>
        <dbReference type="ARBA" id="ARBA00023002"/>
    </source>
</evidence>
<dbReference type="Proteomes" id="UP000019116">
    <property type="component" value="Chromosome 7D"/>
</dbReference>
<dbReference type="Gramene" id="TraesARI7D03G04357500.1">
    <property type="protein sequence ID" value="TraesARI7D03G04357500.1"/>
    <property type="gene ID" value="TraesARI7D03G04357500"/>
</dbReference>
<evidence type="ECO:0000256" key="4">
    <source>
        <dbReference type="ARBA" id="ARBA00022777"/>
    </source>
</evidence>
<reference evidence="12" key="1">
    <citation type="submission" date="2018-08" db="EMBL/GenBank/DDBJ databases">
        <authorList>
            <person name="Rossello M."/>
        </authorList>
    </citation>
    <scope>NUCLEOTIDE SEQUENCE [LARGE SCALE GENOMIC DNA]</scope>
    <source>
        <strain evidence="12">cv. Chinese Spring</strain>
    </source>
</reference>
<keyword evidence="10" id="KW-0472">Membrane</keyword>
<dbReference type="Gramene" id="TraesMAC7D03G04274780.1">
    <property type="protein sequence ID" value="TraesMAC7D03G04274780.1"/>
    <property type="gene ID" value="TraesMAC7D03G04274780"/>
</dbReference>
<proteinExistence type="predicted"/>
<feature type="transmembrane region" description="Helical" evidence="10">
    <location>
        <begin position="625"/>
        <end position="646"/>
    </location>
</feature>
<dbReference type="Gramene" id="TraesKAR7D01G0015890.1">
    <property type="protein sequence ID" value="cds.TraesKAR7D01G0015890.1"/>
    <property type="gene ID" value="TraesKAR7D01G0015890"/>
</dbReference>
<dbReference type="GO" id="GO:0004672">
    <property type="term" value="F:protein kinase activity"/>
    <property type="evidence" value="ECO:0007669"/>
    <property type="project" value="InterPro"/>
</dbReference>
<dbReference type="FunFam" id="3.30.200.20:FF:000465">
    <property type="entry name" value="Cysteine-rich receptor-like protein kinase 6"/>
    <property type="match status" value="1"/>
</dbReference>
<dbReference type="Gene3D" id="1.10.510.10">
    <property type="entry name" value="Transferase(Phosphotransferase) domain 1"/>
    <property type="match status" value="1"/>
</dbReference>
<keyword evidence="7" id="KW-0560">Oxidoreductase</keyword>
<accession>A0A3B6T835</accession>
<keyword evidence="4" id="KW-0418">Kinase</keyword>
<sequence>MDSLLPGVDGELGRSPSSDVPSHRRSRSMGHQNFMSIELHQINATTPEFTLQLLDHITNHFSEESIIGRGGSGVVYKGVLDNGEEIAMKKLHQMHGLDEKQFTNEFNNLMRAKHKNIIRLVGYCYYLGHERVEHKGKYVFAHVQERLLCYEYLPGGSLDEHLSDESCGLAWDTRYQIIKGVCEGLKFLHKGSEDPICHLDLKPANILLDKDMIPKIADFGLSRLFASAQTHITTQIIGTLGYMPPEFIERGKITLKFDIFSLGVIIIKIIAGPDGYSKFADMPSEEFSKLVHENWAKRLHETMQSLTSQEIKTCIDIASRCVERDEEKRPCISEIINELNKIDNGIINEPDKNYSDIVDEQDKLNVHLVDEVDKIDGYIVDEQGKIDPDIVDKQDKLSTAKTSTTNLIPADRLDSLFTPRCVWVNGPIIIGAGPSGLAVAASLREHAVPFVMLEREDCIASLCRKRTYDSLKVNHPKQFCELPGMPLPDHFPEYLTRAHFMDYLQQYTTKFNIKPNFNNTVLSARFDETSGLWRVCARGAETDGNAKMEYISRWLVVATGAEAVVPDIPGLAGFCGEVTHSSDYSSGISYIGKRVLVVGSGQSGMEVSVDLCNGGAVPFMVVRNVLGIATLYLTVLLMWWLPLWLVDKIMALLAWIVFADLTRLGVRTPSVNSLTLKKTDDYGRAWRATARKIRSGEITVVTSVRRFTKSGAELSDDSVVDVDAVILATGYRSNVTQWFQGNNLFDENGWPKTSVPDGWKGHSGLYSVGFSRRGLLGASADAVCVAKDLGHTCKEETKPTRKMGACHRRAISAIF</sequence>
<evidence type="ECO:0000259" key="11">
    <source>
        <dbReference type="PROSITE" id="PS50011"/>
    </source>
</evidence>
<dbReference type="Gramene" id="TraesCS7D02G038500.1">
    <property type="protein sequence ID" value="TraesCS7D02G038500.1"/>
    <property type="gene ID" value="TraesCS7D02G038500"/>
</dbReference>
<dbReference type="Gramene" id="TraesJAG7D03G04265830.1">
    <property type="protein sequence ID" value="TraesJAG7D03G04265830.1"/>
    <property type="gene ID" value="TraesJAG7D03G04265830"/>
</dbReference>
<keyword evidence="2" id="KW-0808">Transferase</keyword>
<protein>
    <recommendedName>
        <fullName evidence="11">Protein kinase domain-containing protein</fullName>
    </recommendedName>
</protein>
<dbReference type="Pfam" id="PF00743">
    <property type="entry name" value="FMO-like"/>
    <property type="match status" value="1"/>
</dbReference>
<dbReference type="FunFam" id="1.10.510.10:FF:000625">
    <property type="entry name" value="Cysteine-rich receptor-like protein kinase 6"/>
    <property type="match status" value="1"/>
</dbReference>
<dbReference type="PRINTS" id="PR00411">
    <property type="entry name" value="PNDRDTASEI"/>
</dbReference>
<dbReference type="Gramene" id="TraesCLE_scaffold_040434_01G000200.1">
    <property type="protein sequence ID" value="TraesCLE_scaffold_040434_01G000200.1"/>
    <property type="gene ID" value="TraesCLE_scaffold_040434_01G000200"/>
</dbReference>
<evidence type="ECO:0000256" key="6">
    <source>
        <dbReference type="ARBA" id="ARBA00022840"/>
    </source>
</evidence>
<dbReference type="PROSITE" id="PS00108">
    <property type="entry name" value="PROTEIN_KINASE_ST"/>
    <property type="match status" value="1"/>
</dbReference>
<evidence type="ECO:0000313" key="13">
    <source>
        <dbReference type="Proteomes" id="UP000019116"/>
    </source>
</evidence>
<dbReference type="GO" id="GO:0050661">
    <property type="term" value="F:NADP binding"/>
    <property type="evidence" value="ECO:0007669"/>
    <property type="project" value="InterPro"/>
</dbReference>
<evidence type="ECO:0000256" key="10">
    <source>
        <dbReference type="SAM" id="Phobius"/>
    </source>
</evidence>
<dbReference type="PROSITE" id="PS50011">
    <property type="entry name" value="PROTEIN_KINASE_DOM"/>
    <property type="match status" value="1"/>
</dbReference>
<dbReference type="Gramene" id="TraesWEE_scaffold_081924_01G000200.1">
    <property type="protein sequence ID" value="TraesWEE_scaffold_081924_01G000200.1"/>
    <property type="gene ID" value="TraesWEE_scaffold_081924_01G000200"/>
</dbReference>
<dbReference type="OMA" id="MEYISRW"/>
<dbReference type="Gramene" id="TraesLDM7D03G04289080.1">
    <property type="protein sequence ID" value="TraesLDM7D03G04289080.1"/>
    <property type="gene ID" value="TraesLDM7D03G04289080"/>
</dbReference>
<dbReference type="InterPro" id="IPR011009">
    <property type="entry name" value="Kinase-like_dom_sf"/>
</dbReference>
<evidence type="ECO:0000256" key="3">
    <source>
        <dbReference type="ARBA" id="ARBA00022741"/>
    </source>
</evidence>
<evidence type="ECO:0000256" key="5">
    <source>
        <dbReference type="ARBA" id="ARBA00022827"/>
    </source>
</evidence>
<dbReference type="SMR" id="A0A3B6T835"/>
<keyword evidence="10" id="KW-0812">Transmembrane</keyword>
<feature type="binding site" evidence="8">
    <location>
        <position position="89"/>
    </location>
    <ligand>
        <name>ATP</name>
        <dbReference type="ChEBI" id="CHEBI:30616"/>
    </ligand>
</feature>
<dbReference type="PaxDb" id="4565-Traes_7DS_BC9426B0F.1"/>
<dbReference type="STRING" id="4565.A0A3B6T835"/>
<dbReference type="InterPro" id="IPR020946">
    <property type="entry name" value="Flavin_mOase-like"/>
</dbReference>
<dbReference type="Gramene" id="TraesCS7D03G0088000.1">
    <property type="protein sequence ID" value="TraesCS7D03G0088000.1.CDS"/>
    <property type="gene ID" value="TraesCS7D03G0088000"/>
</dbReference>
<evidence type="ECO:0000256" key="2">
    <source>
        <dbReference type="ARBA" id="ARBA00022679"/>
    </source>
</evidence>
<dbReference type="InterPro" id="IPR000719">
    <property type="entry name" value="Prot_kinase_dom"/>
</dbReference>
<dbReference type="SUPFAM" id="SSF56112">
    <property type="entry name" value="Protein kinase-like (PK-like)"/>
    <property type="match status" value="1"/>
</dbReference>
<evidence type="ECO:0000256" key="1">
    <source>
        <dbReference type="ARBA" id="ARBA00022630"/>
    </source>
</evidence>
<dbReference type="Gramene" id="TraesJUL7D03G04326040.1">
    <property type="protein sequence ID" value="TraesJUL7D03G04326040.1"/>
    <property type="gene ID" value="TraesJUL7D03G04326040"/>
</dbReference>
<dbReference type="Gramene" id="TraesLAC7D03G04229850.1">
    <property type="protein sequence ID" value="TraesLAC7D03G04229850.1"/>
    <property type="gene ID" value="TraesLAC7D03G04229850"/>
</dbReference>
<dbReference type="GeneID" id="123165125"/>
<dbReference type="SMART" id="SM00220">
    <property type="entry name" value="S_TKc"/>
    <property type="match status" value="1"/>
</dbReference>
<keyword evidence="3 8" id="KW-0547">Nucleotide-binding</keyword>
<name>A0A3B6T835_WHEAT</name>
<evidence type="ECO:0000256" key="9">
    <source>
        <dbReference type="SAM" id="MobiDB-lite"/>
    </source>
</evidence>
<evidence type="ECO:0000256" key="8">
    <source>
        <dbReference type="PROSITE-ProRule" id="PRU10141"/>
    </source>
</evidence>
<dbReference type="InterPro" id="IPR017441">
    <property type="entry name" value="Protein_kinase_ATP_BS"/>
</dbReference>
<keyword evidence="13" id="KW-1185">Reference proteome</keyword>
<dbReference type="Gramene" id="TraesSYM7D03G04336090.1">
    <property type="protein sequence ID" value="TraesSYM7D03G04336090.1"/>
    <property type="gene ID" value="TraesSYM7D03G04336090"/>
</dbReference>
<dbReference type="Gramene" id="TraesCAD_scaffold_055421_01G000100.1">
    <property type="protein sequence ID" value="TraesCAD_scaffold_055421_01G000100.1"/>
    <property type="gene ID" value="TraesCAD_scaffold_055421_01G000100"/>
</dbReference>
<gene>
    <name evidence="12" type="primary">LOC123165125</name>
</gene>
<keyword evidence="5" id="KW-0274">FAD</keyword>
<reference evidence="12" key="2">
    <citation type="submission" date="2018-10" db="UniProtKB">
        <authorList>
            <consortium name="EnsemblPlants"/>
        </authorList>
    </citation>
    <scope>IDENTIFICATION</scope>
</reference>
<dbReference type="AlphaFoldDB" id="A0A3B6T835"/>
<keyword evidence="1" id="KW-0285">Flavoprotein</keyword>